<keyword evidence="4" id="KW-0539">Nucleus</keyword>
<proteinExistence type="inferred from homology"/>
<organism evidence="6 7">
    <name type="scientific">Steinernema carpocapsae</name>
    <name type="common">Entomopathogenic nematode</name>
    <dbReference type="NCBI Taxonomy" id="34508"/>
    <lineage>
        <taxon>Eukaryota</taxon>
        <taxon>Metazoa</taxon>
        <taxon>Ecdysozoa</taxon>
        <taxon>Nematoda</taxon>
        <taxon>Chromadorea</taxon>
        <taxon>Rhabditida</taxon>
        <taxon>Tylenchina</taxon>
        <taxon>Panagrolaimomorpha</taxon>
        <taxon>Strongyloidoidea</taxon>
        <taxon>Steinernematidae</taxon>
        <taxon>Steinernema</taxon>
    </lineage>
</organism>
<name>A0A4U5NYC3_STECR</name>
<dbReference type="SUPFAM" id="SSF54695">
    <property type="entry name" value="POZ domain"/>
    <property type="match status" value="1"/>
</dbReference>
<dbReference type="InterPro" id="IPR016073">
    <property type="entry name" value="Skp1_comp_POZ"/>
</dbReference>
<keyword evidence="7" id="KW-1185">Reference proteome</keyword>
<sequence>MFVAPSCRSLPIMPTFQEELARMFDEDPDAGQPLTMSPTPDRFVCLVSSDEHRFYIPWVNAMQCKTIVRMAEFPHGGEEDGEAIPEYRLIGITSSVLHIVCRYLRYKMVYRNCVLVEDGNVSALELGEFHIPENFLIPVMLAANFLDC</sequence>
<dbReference type="STRING" id="34508.A0A4U5NYC3"/>
<reference evidence="6 7" key="2">
    <citation type="journal article" date="2019" name="G3 (Bethesda)">
        <title>Hybrid Assembly of the Genome of the Entomopathogenic Nematode Steinernema carpocapsae Identifies the X-Chromosome.</title>
        <authorList>
            <person name="Serra L."/>
            <person name="Macchietto M."/>
            <person name="Macias-Munoz A."/>
            <person name="McGill C.J."/>
            <person name="Rodriguez I.M."/>
            <person name="Rodriguez B."/>
            <person name="Murad R."/>
            <person name="Mortazavi A."/>
        </authorList>
    </citation>
    <scope>NUCLEOTIDE SEQUENCE [LARGE SCALE GENOMIC DNA]</scope>
    <source>
        <strain evidence="6 7">ALL</strain>
    </source>
</reference>
<dbReference type="Proteomes" id="UP000298663">
    <property type="component" value="Unassembled WGS sequence"/>
</dbReference>
<feature type="domain" description="SKP1 component POZ" evidence="5">
    <location>
        <begin position="43"/>
        <end position="107"/>
    </location>
</feature>
<comment type="subcellular location">
    <subcellularLocation>
        <location evidence="1">Nucleus</location>
    </subcellularLocation>
</comment>
<dbReference type="GO" id="GO:0005634">
    <property type="term" value="C:nucleus"/>
    <property type="evidence" value="ECO:0007669"/>
    <property type="project" value="UniProtKB-SubCell"/>
</dbReference>
<comment type="similarity">
    <text evidence="2">Belongs to the SKP1 family.</text>
</comment>
<dbReference type="Pfam" id="PF03931">
    <property type="entry name" value="Skp1_POZ"/>
    <property type="match status" value="1"/>
</dbReference>
<dbReference type="InterPro" id="IPR011333">
    <property type="entry name" value="SKP1/BTB/POZ_sf"/>
</dbReference>
<dbReference type="InterPro" id="IPR001232">
    <property type="entry name" value="SKP1-like"/>
</dbReference>
<evidence type="ECO:0000313" key="7">
    <source>
        <dbReference type="Proteomes" id="UP000298663"/>
    </source>
</evidence>
<dbReference type="InterPro" id="IPR039948">
    <property type="entry name" value="ELC1"/>
</dbReference>
<evidence type="ECO:0000256" key="2">
    <source>
        <dbReference type="ARBA" id="ARBA00009993"/>
    </source>
</evidence>
<protein>
    <recommendedName>
        <fullName evidence="3">Elongin-C</fullName>
    </recommendedName>
</protein>
<dbReference type="EMBL" id="AZBU02000003">
    <property type="protein sequence ID" value="TKR88649.1"/>
    <property type="molecule type" value="Genomic_DNA"/>
</dbReference>
<evidence type="ECO:0000259" key="5">
    <source>
        <dbReference type="Pfam" id="PF03931"/>
    </source>
</evidence>
<dbReference type="Gene3D" id="3.30.710.10">
    <property type="entry name" value="Potassium Channel Kv1.1, Chain A"/>
    <property type="match status" value="1"/>
</dbReference>
<evidence type="ECO:0000313" key="6">
    <source>
        <dbReference type="EMBL" id="TKR88649.1"/>
    </source>
</evidence>
<dbReference type="SMART" id="SM00512">
    <property type="entry name" value="Skp1"/>
    <property type="match status" value="1"/>
</dbReference>
<gene>
    <name evidence="6" type="ORF">L596_012857</name>
</gene>
<reference evidence="6 7" key="1">
    <citation type="journal article" date="2015" name="Genome Biol.">
        <title>Comparative genomics of Steinernema reveals deeply conserved gene regulatory networks.</title>
        <authorList>
            <person name="Dillman A.R."/>
            <person name="Macchietto M."/>
            <person name="Porter C.F."/>
            <person name="Rogers A."/>
            <person name="Williams B."/>
            <person name="Antoshechkin I."/>
            <person name="Lee M.M."/>
            <person name="Goodwin Z."/>
            <person name="Lu X."/>
            <person name="Lewis E.E."/>
            <person name="Goodrich-Blair H."/>
            <person name="Stock S.P."/>
            <person name="Adams B.J."/>
            <person name="Sternberg P.W."/>
            <person name="Mortazavi A."/>
        </authorList>
    </citation>
    <scope>NUCLEOTIDE SEQUENCE [LARGE SCALE GENOMIC DNA]</scope>
    <source>
        <strain evidence="6 7">ALL</strain>
    </source>
</reference>
<evidence type="ECO:0000256" key="3">
    <source>
        <dbReference type="ARBA" id="ARBA00021347"/>
    </source>
</evidence>
<evidence type="ECO:0000256" key="4">
    <source>
        <dbReference type="ARBA" id="ARBA00023242"/>
    </source>
</evidence>
<dbReference type="AlphaFoldDB" id="A0A4U5NYC3"/>
<dbReference type="PANTHER" id="PTHR20648">
    <property type="entry name" value="ELONGIN-C"/>
    <property type="match status" value="1"/>
</dbReference>
<accession>A0A4U5NYC3</accession>
<comment type="caution">
    <text evidence="6">The sequence shown here is derived from an EMBL/GenBank/DDBJ whole genome shotgun (WGS) entry which is preliminary data.</text>
</comment>
<evidence type="ECO:0000256" key="1">
    <source>
        <dbReference type="ARBA" id="ARBA00004123"/>
    </source>
</evidence>
<dbReference type="GO" id="GO:0006511">
    <property type="term" value="P:ubiquitin-dependent protein catabolic process"/>
    <property type="evidence" value="ECO:0007669"/>
    <property type="project" value="InterPro"/>
</dbReference>